<keyword evidence="3" id="KW-0735">Signal-anchor</keyword>
<gene>
    <name evidence="7" type="ORF">BYL167_LOCUS38894</name>
    <name evidence="4" type="ORF">CJN711_LOCUS14178</name>
    <name evidence="8" type="ORF">GIL414_LOCUS40678</name>
    <name evidence="5" type="ORF">KQP761_LOCUS25286</name>
    <name evidence="6" type="ORF">MBJ925_LOCUS23651</name>
</gene>
<keyword evidence="3" id="KW-0812">Transmembrane</keyword>
<evidence type="ECO:0000256" key="2">
    <source>
        <dbReference type="ARBA" id="ARBA00022679"/>
    </source>
</evidence>
<comment type="caution">
    <text evidence="5">The sequence shown here is derived from an EMBL/GenBank/DDBJ whole genome shotgun (WGS) entry which is preliminary data.</text>
</comment>
<dbReference type="Proteomes" id="UP000663855">
    <property type="component" value="Unassembled WGS sequence"/>
</dbReference>
<keyword evidence="3" id="KW-0333">Golgi apparatus</keyword>
<dbReference type="PANTHER" id="PTHR11927">
    <property type="entry name" value="GALACTOSIDE 2-L-FUCOSYLTRANSFERASE"/>
    <property type="match status" value="1"/>
</dbReference>
<evidence type="ECO:0000313" key="8">
    <source>
        <dbReference type="EMBL" id="CAF4642254.1"/>
    </source>
</evidence>
<keyword evidence="3" id="KW-1133">Transmembrane helix</keyword>
<dbReference type="GO" id="GO:0005975">
    <property type="term" value="P:carbohydrate metabolic process"/>
    <property type="evidence" value="ECO:0007669"/>
    <property type="project" value="InterPro"/>
</dbReference>
<dbReference type="OrthoDB" id="3226at2759"/>
<dbReference type="CDD" id="cd11301">
    <property type="entry name" value="Fut1_Fut2_like"/>
    <property type="match status" value="1"/>
</dbReference>
<dbReference type="Proteomes" id="UP000681967">
    <property type="component" value="Unassembled WGS sequence"/>
</dbReference>
<dbReference type="AlphaFoldDB" id="A0A816CS47"/>
<protein>
    <recommendedName>
        <fullName evidence="3">L-Fucosyltransferase</fullName>
        <ecNumber evidence="3">2.4.1.-</ecNumber>
    </recommendedName>
</protein>
<keyword evidence="3" id="KW-0472">Membrane</keyword>
<proteinExistence type="inferred from homology"/>
<evidence type="ECO:0000256" key="3">
    <source>
        <dbReference type="RuleBase" id="RU363129"/>
    </source>
</evidence>
<keyword evidence="2 3" id="KW-0808">Transferase</keyword>
<dbReference type="GO" id="GO:0032580">
    <property type="term" value="C:Golgi cisterna membrane"/>
    <property type="evidence" value="ECO:0007669"/>
    <property type="project" value="UniProtKB-SubCell"/>
</dbReference>
<dbReference type="EMBL" id="CAJOBJ010113389">
    <property type="protein sequence ID" value="CAF4642254.1"/>
    <property type="molecule type" value="Genomic_DNA"/>
</dbReference>
<evidence type="ECO:0000313" key="7">
    <source>
        <dbReference type="EMBL" id="CAF4570583.1"/>
    </source>
</evidence>
<evidence type="ECO:0000313" key="4">
    <source>
        <dbReference type="EMBL" id="CAF1244737.1"/>
    </source>
</evidence>
<evidence type="ECO:0000313" key="9">
    <source>
        <dbReference type="Proteomes" id="UP000663834"/>
    </source>
</evidence>
<organism evidence="5 9">
    <name type="scientific">Rotaria magnacalcarata</name>
    <dbReference type="NCBI Taxonomy" id="392030"/>
    <lineage>
        <taxon>Eukaryota</taxon>
        <taxon>Metazoa</taxon>
        <taxon>Spiralia</taxon>
        <taxon>Gnathifera</taxon>
        <taxon>Rotifera</taxon>
        <taxon>Eurotatoria</taxon>
        <taxon>Bdelloidea</taxon>
        <taxon>Philodinida</taxon>
        <taxon>Philodinidae</taxon>
        <taxon>Rotaria</taxon>
    </lineage>
</organism>
<evidence type="ECO:0000313" key="5">
    <source>
        <dbReference type="EMBL" id="CAF1625501.1"/>
    </source>
</evidence>
<evidence type="ECO:0000256" key="1">
    <source>
        <dbReference type="ARBA" id="ARBA00022676"/>
    </source>
</evidence>
<dbReference type="GO" id="GO:0008107">
    <property type="term" value="F:galactoside 2-alpha-L-fucosyltransferase activity"/>
    <property type="evidence" value="ECO:0007669"/>
    <property type="project" value="InterPro"/>
</dbReference>
<dbReference type="Proteomes" id="UP000681720">
    <property type="component" value="Unassembled WGS sequence"/>
</dbReference>
<sequence length="366" mass="42659">MNQYNISSIKNNTIRILFIIMILIVIGLYMTKLKSGLVTGILISNSTFTIATINNQKIQCIVYFQERSGRLGNRMFMVASAYGLARLHFCHLYLTPETITEMQSVFIFDLSPLLISITTFNSIVHNPSISMTKKSRSITCQYVPELTRPNAIAPGDIFELKHYWQSYLHFTKYNDDIRQRIFSATQSILQKVSNLFVDIYKLKLHSKPKFSLDNHQLFKKQLAQSNWTTWIGVHVRRSDFVALQFSSSDEYLFFAIEYYIKRYPNAHFIVASDDKRYCRKLFHNRANFFLTPESFSMGEDLIALSLCEHSIVTGGTFGWWTAYLTNGHVIHDKVYPSGCERREYYYPPWFMIPGNVRAQKYSNYTL</sequence>
<dbReference type="EC" id="2.4.1.-" evidence="3"/>
<comment type="similarity">
    <text evidence="3">Belongs to the glycosyltransferase 11 family.</text>
</comment>
<dbReference type="EMBL" id="CAJNRE010012164">
    <property type="protein sequence ID" value="CAF2108070.1"/>
    <property type="molecule type" value="Genomic_DNA"/>
</dbReference>
<dbReference type="EMBL" id="CAJOBH010092170">
    <property type="protein sequence ID" value="CAF4570583.1"/>
    <property type="molecule type" value="Genomic_DNA"/>
</dbReference>
<accession>A0A816CS47</accession>
<dbReference type="Proteomes" id="UP000663824">
    <property type="component" value="Unassembled WGS sequence"/>
</dbReference>
<dbReference type="Pfam" id="PF01531">
    <property type="entry name" value="Glyco_transf_11"/>
    <property type="match status" value="1"/>
</dbReference>
<name>A0A816CS47_9BILA</name>
<dbReference type="UniPathway" id="UPA00378"/>
<dbReference type="PANTHER" id="PTHR11927:SF9">
    <property type="entry name" value="L-FUCOSYLTRANSFERASE"/>
    <property type="match status" value="1"/>
</dbReference>
<comment type="pathway">
    <text evidence="3">Protein modification; protein glycosylation.</text>
</comment>
<dbReference type="InterPro" id="IPR002516">
    <property type="entry name" value="Glyco_trans_11"/>
</dbReference>
<dbReference type="Proteomes" id="UP000663834">
    <property type="component" value="Unassembled WGS sequence"/>
</dbReference>
<evidence type="ECO:0000313" key="6">
    <source>
        <dbReference type="EMBL" id="CAF2108070.1"/>
    </source>
</evidence>
<dbReference type="EMBL" id="CAJNOV010006338">
    <property type="protein sequence ID" value="CAF1244737.1"/>
    <property type="molecule type" value="Genomic_DNA"/>
</dbReference>
<feature type="transmembrane region" description="Helical" evidence="3">
    <location>
        <begin position="12"/>
        <end position="30"/>
    </location>
</feature>
<keyword evidence="1 3" id="KW-0328">Glycosyltransferase</keyword>
<reference evidence="5" key="1">
    <citation type="submission" date="2021-02" db="EMBL/GenBank/DDBJ databases">
        <authorList>
            <person name="Nowell W R."/>
        </authorList>
    </citation>
    <scope>NUCLEOTIDE SEQUENCE</scope>
</reference>
<dbReference type="EMBL" id="CAJNOW010013861">
    <property type="protein sequence ID" value="CAF1625501.1"/>
    <property type="molecule type" value="Genomic_DNA"/>
</dbReference>
<keyword evidence="3" id="KW-0325">Glycoprotein</keyword>
<comment type="subcellular location">
    <subcellularLocation>
        <location evidence="3">Golgi apparatus</location>
        <location evidence="3">Golgi stack membrane</location>
        <topology evidence="3">Single-pass type II membrane protein</topology>
    </subcellularLocation>
</comment>